<name>F9WCZ7_TRYCI</name>
<reference evidence="10" key="1">
    <citation type="submission" date="2011-07" db="EMBL/GenBank/DDBJ databases">
        <title>Divergent evolution of antigenic variation in African trypanosomes.</title>
        <authorList>
            <person name="Jackson A.P."/>
            <person name="Berry A."/>
            <person name="Allison H.C."/>
            <person name="Burton P."/>
            <person name="Anderson J."/>
            <person name="Aslett M."/>
            <person name="Brown R."/>
            <person name="Corton N."/>
            <person name="Harris D."/>
            <person name="Hauser H."/>
            <person name="Gamble J."/>
            <person name="Gilderthorp R."/>
            <person name="McQuillan J."/>
            <person name="Quail M.A."/>
            <person name="Sanders M."/>
            <person name="Van Tonder A."/>
            <person name="Ginger M.L."/>
            <person name="Donelson J.E."/>
            <person name="Field M.C."/>
            <person name="Barry J.D."/>
            <person name="Berriman M."/>
            <person name="Hertz-Fowler C."/>
        </authorList>
    </citation>
    <scope>NUCLEOTIDE SEQUENCE [LARGE SCALE GENOMIC DNA]</scope>
    <source>
        <strain evidence="10">IL3000</strain>
    </source>
</reference>
<reference evidence="9 10" key="2">
    <citation type="journal article" date="2012" name="Proc. Natl. Acad. Sci. U.S.A.">
        <title>Antigenic diversity is generated by distinct evolutionary mechanisms in African trypanosome species.</title>
        <authorList>
            <person name="Jackson A.P."/>
            <person name="Berry A."/>
            <person name="Aslett M."/>
            <person name="Allison H.C."/>
            <person name="Burton P."/>
            <person name="Vavrova-Anderson J."/>
            <person name="Brown R."/>
            <person name="Browne H."/>
            <person name="Corton N."/>
            <person name="Hauser H."/>
            <person name="Gamble J."/>
            <person name="Gilderthorp R."/>
            <person name="Marcello L."/>
            <person name="McQuillan J."/>
            <person name="Otto T.D."/>
            <person name="Quail M.A."/>
            <person name="Sanders M.J."/>
            <person name="van Tonder A."/>
            <person name="Ginger M.L."/>
            <person name="Field M.C."/>
            <person name="Barry J.D."/>
            <person name="Hertz-Fowler C."/>
            <person name="Berriman M."/>
        </authorList>
    </citation>
    <scope>NUCLEOTIDE SEQUENCE [LARGE SCALE GENOMIC DNA]</scope>
    <source>
        <strain evidence="9 10">IL3000</strain>
    </source>
</reference>
<accession>F9WCZ7</accession>
<dbReference type="Gene3D" id="3.90.150.10">
    <property type="entry name" value="Variant Surface Glycoprotein, subunit A domain 1"/>
    <property type="match status" value="1"/>
</dbReference>
<dbReference type="GO" id="GO:0098552">
    <property type="term" value="C:side of membrane"/>
    <property type="evidence" value="ECO:0007669"/>
    <property type="project" value="UniProtKB-KW"/>
</dbReference>
<evidence type="ECO:0000256" key="3">
    <source>
        <dbReference type="ARBA" id="ARBA00022622"/>
    </source>
</evidence>
<organism evidence="9 10">
    <name type="scientific">Trypanosoma congolense (strain IL3000)</name>
    <dbReference type="NCBI Taxonomy" id="1068625"/>
    <lineage>
        <taxon>Eukaryota</taxon>
        <taxon>Discoba</taxon>
        <taxon>Euglenozoa</taxon>
        <taxon>Kinetoplastea</taxon>
        <taxon>Metakinetoplastina</taxon>
        <taxon>Trypanosomatida</taxon>
        <taxon>Trypanosomatidae</taxon>
        <taxon>Trypanosoma</taxon>
        <taxon>Nannomonas</taxon>
    </lineage>
</organism>
<keyword evidence="2" id="KW-1003">Cell membrane</keyword>
<dbReference type="GO" id="GO:0042783">
    <property type="term" value="P:symbiont-mediated evasion of host immune response"/>
    <property type="evidence" value="ECO:0007669"/>
    <property type="project" value="InterPro"/>
</dbReference>
<evidence type="ECO:0000259" key="8">
    <source>
        <dbReference type="Pfam" id="PF00913"/>
    </source>
</evidence>
<comment type="caution">
    <text evidence="9">The sequence shown here is derived from an EMBL/GenBank/DDBJ whole genome shotgun (WGS) entry which is preliminary data.</text>
</comment>
<evidence type="ECO:0000313" key="10">
    <source>
        <dbReference type="Proteomes" id="UP000000702"/>
    </source>
</evidence>
<evidence type="ECO:0000256" key="1">
    <source>
        <dbReference type="ARBA" id="ARBA00004609"/>
    </source>
</evidence>
<feature type="chain" id="PRO_5003390161" evidence="7">
    <location>
        <begin position="26"/>
        <end position="282"/>
    </location>
</feature>
<keyword evidence="5" id="KW-0325">Glycoprotein</keyword>
<keyword evidence="7" id="KW-0732">Signal</keyword>
<evidence type="ECO:0000256" key="4">
    <source>
        <dbReference type="ARBA" id="ARBA00023136"/>
    </source>
</evidence>
<proteinExistence type="predicted"/>
<keyword evidence="4" id="KW-0472">Membrane</keyword>
<feature type="signal peptide" evidence="7">
    <location>
        <begin position="1"/>
        <end position="25"/>
    </location>
</feature>
<dbReference type="GO" id="GO:0005886">
    <property type="term" value="C:plasma membrane"/>
    <property type="evidence" value="ECO:0007669"/>
    <property type="project" value="UniProtKB-SubCell"/>
</dbReference>
<evidence type="ECO:0000256" key="6">
    <source>
        <dbReference type="ARBA" id="ARBA00023288"/>
    </source>
</evidence>
<dbReference type="InterPro" id="IPR001812">
    <property type="entry name" value="Trypano_VSG_A_N_dom"/>
</dbReference>
<evidence type="ECO:0000256" key="2">
    <source>
        <dbReference type="ARBA" id="ARBA00022475"/>
    </source>
</evidence>
<evidence type="ECO:0000256" key="5">
    <source>
        <dbReference type="ARBA" id="ARBA00023180"/>
    </source>
</evidence>
<keyword evidence="3" id="KW-0336">GPI-anchor</keyword>
<dbReference type="EMBL" id="CAEQ01001795">
    <property type="protein sequence ID" value="CCD15145.1"/>
    <property type="molecule type" value="Genomic_DNA"/>
</dbReference>
<dbReference type="SUPFAM" id="SSF58087">
    <property type="entry name" value="Variant surface glycoprotein (N-terminal domain)"/>
    <property type="match status" value="1"/>
</dbReference>
<dbReference type="Proteomes" id="UP000000702">
    <property type="component" value="Unassembled WGS sequence"/>
</dbReference>
<dbReference type="AlphaFoldDB" id="F9WCZ7"/>
<evidence type="ECO:0000313" key="9">
    <source>
        <dbReference type="EMBL" id="CCD15145.1"/>
    </source>
</evidence>
<gene>
    <name evidence="9" type="ORF">TCIL3000_0_57050</name>
</gene>
<keyword evidence="6" id="KW-0449">Lipoprotein</keyword>
<protein>
    <submittedName>
        <fullName evidence="9">WGS project CAEQ00000000 data, annotated contig 2298</fullName>
    </submittedName>
</protein>
<dbReference type="VEuPathDB" id="TriTrypDB:TcIL3000_0_57050"/>
<feature type="non-terminal residue" evidence="9">
    <location>
        <position position="282"/>
    </location>
</feature>
<evidence type="ECO:0000256" key="7">
    <source>
        <dbReference type="SAM" id="SignalP"/>
    </source>
</evidence>
<sequence>MEIGSKLWFLGVILILWLETNLCNARRAIPTKAGSAICTLSKKLKDVTPWVTQQLDEEVTKITNLELKLLEWQSKFLQSKAQGRDYEACRVTGLLFRQMRKEVDKARAEVEKLEREATKAYTFASNSAGRLDEFITVFANAKTESSTKYCLGDTKPATNEELKDCFGGTDFSEGSLIDISENAREQDPNVGAAIEGIKYSRLSSHFTGASSTDGGCNFVKGSKNGVLENVGLEKSLWWGGGILTISKGFEGGINDSSFGPGEISSTQFQRTAVKHIGQQTPP</sequence>
<dbReference type="Pfam" id="PF00913">
    <property type="entry name" value="Trypan_glycop"/>
    <property type="match status" value="1"/>
</dbReference>
<feature type="domain" description="Trypanosome variant surface glycoprotein A-type N-terminal" evidence="8">
    <location>
        <begin position="27"/>
        <end position="247"/>
    </location>
</feature>
<comment type="subcellular location">
    <subcellularLocation>
        <location evidence="1">Cell membrane</location>
        <topology evidence="1">Lipid-anchor</topology>
        <topology evidence="1">GPI-anchor</topology>
    </subcellularLocation>
</comment>
<keyword evidence="10" id="KW-1185">Reference proteome</keyword>